<dbReference type="Proteomes" id="UP000789901">
    <property type="component" value="Unassembled WGS sequence"/>
</dbReference>
<name>A0ABN7UIK9_GIGMA</name>
<evidence type="ECO:0000313" key="2">
    <source>
        <dbReference type="Proteomes" id="UP000789901"/>
    </source>
</evidence>
<sequence length="279" mass="32294">MSKYKATLVLRGNLVQDLHFGLYAKNWWISRSIYNNLICTFLYPIRLEALQSNIYRSSSEAITSIYQQAFSTKTRLDGLLVMGYDDLEICEMLLSNIYFHPYTFTIGSLNLTIFRIDPTNDRAMLKQLYKNGYLSTTPENHENVTDQFWNAFQDALDNNVCGIDGKRRILSIIAYKIPYNIIKEKVGAKGNQKFGKKGADKRISKHVIAYLEDYFLLGNTNKSDKYSAEEMRKELIELVKVGNLEESDIPKVSTIQNWIARYAMQHKQKTAQIKIYDSM</sequence>
<proteinExistence type="predicted"/>
<reference evidence="1 2" key="1">
    <citation type="submission" date="2021-06" db="EMBL/GenBank/DDBJ databases">
        <authorList>
            <person name="Kallberg Y."/>
            <person name="Tangrot J."/>
            <person name="Rosling A."/>
        </authorList>
    </citation>
    <scope>NUCLEOTIDE SEQUENCE [LARGE SCALE GENOMIC DNA]</scope>
    <source>
        <strain evidence="1 2">120-4 pot B 10/14</strain>
    </source>
</reference>
<evidence type="ECO:0000313" key="1">
    <source>
        <dbReference type="EMBL" id="CAG8606057.1"/>
    </source>
</evidence>
<gene>
    <name evidence="1" type="ORF">GMARGA_LOCUS7121</name>
</gene>
<accession>A0ABN7UIK9</accession>
<organism evidence="1 2">
    <name type="scientific">Gigaspora margarita</name>
    <dbReference type="NCBI Taxonomy" id="4874"/>
    <lineage>
        <taxon>Eukaryota</taxon>
        <taxon>Fungi</taxon>
        <taxon>Fungi incertae sedis</taxon>
        <taxon>Mucoromycota</taxon>
        <taxon>Glomeromycotina</taxon>
        <taxon>Glomeromycetes</taxon>
        <taxon>Diversisporales</taxon>
        <taxon>Gigasporaceae</taxon>
        <taxon>Gigaspora</taxon>
    </lineage>
</organism>
<comment type="caution">
    <text evidence="1">The sequence shown here is derived from an EMBL/GenBank/DDBJ whole genome shotgun (WGS) entry which is preliminary data.</text>
</comment>
<keyword evidence="2" id="KW-1185">Reference proteome</keyword>
<protein>
    <submittedName>
        <fullName evidence="1">40541_t:CDS:1</fullName>
    </submittedName>
</protein>
<dbReference type="EMBL" id="CAJVQB010003367">
    <property type="protein sequence ID" value="CAG8606057.1"/>
    <property type="molecule type" value="Genomic_DNA"/>
</dbReference>